<dbReference type="Pfam" id="PF26263">
    <property type="entry name" value="DUF8067"/>
    <property type="match status" value="1"/>
</dbReference>
<organism evidence="2 3">
    <name type="scientific">Haloprofundus marisrubri</name>
    <dbReference type="NCBI Taxonomy" id="1514971"/>
    <lineage>
        <taxon>Archaea</taxon>
        <taxon>Methanobacteriati</taxon>
        <taxon>Methanobacteriota</taxon>
        <taxon>Stenosarchaea group</taxon>
        <taxon>Halobacteria</taxon>
        <taxon>Halobacteriales</taxon>
        <taxon>Haloferacaceae</taxon>
        <taxon>Haloprofundus</taxon>
    </lineage>
</organism>
<reference evidence="2 3" key="1">
    <citation type="submission" date="2015-12" db="EMBL/GenBank/DDBJ databases">
        <title>Haloprofundus marisrubri gen. nov., sp. nov., an extremely halophilic archaeon isolated from the Discovery deep brine-seawater interface in the Red Sea.</title>
        <authorList>
            <person name="Zhang G."/>
            <person name="Stingl U."/>
            <person name="Rashid M."/>
        </authorList>
    </citation>
    <scope>NUCLEOTIDE SEQUENCE [LARGE SCALE GENOMIC DNA]</scope>
    <source>
        <strain evidence="2 3">SB9</strain>
    </source>
</reference>
<dbReference type="EMBL" id="LOPU01000040">
    <property type="protein sequence ID" value="KTG07735.1"/>
    <property type="molecule type" value="Genomic_DNA"/>
</dbReference>
<dbReference type="InterPro" id="IPR058380">
    <property type="entry name" value="DUF8067"/>
</dbReference>
<proteinExistence type="predicted"/>
<accession>A0A0W1R333</accession>
<dbReference type="AlphaFoldDB" id="A0A0W1R333"/>
<dbReference type="RefSeq" id="WP_058583566.1">
    <property type="nucleotide sequence ID" value="NZ_LOPU01000040.1"/>
</dbReference>
<dbReference type="Proteomes" id="UP000054387">
    <property type="component" value="Unassembled WGS sequence"/>
</dbReference>
<protein>
    <submittedName>
        <fullName evidence="2">Uncharacterized protein</fullName>
    </submittedName>
</protein>
<evidence type="ECO:0000313" key="2">
    <source>
        <dbReference type="EMBL" id="KTG07735.1"/>
    </source>
</evidence>
<feature type="coiled-coil region" evidence="1">
    <location>
        <begin position="7"/>
        <end position="34"/>
    </location>
</feature>
<evidence type="ECO:0000256" key="1">
    <source>
        <dbReference type="SAM" id="Coils"/>
    </source>
</evidence>
<keyword evidence="3" id="KW-1185">Reference proteome</keyword>
<dbReference type="STRING" id="1514971.AUR64_02525"/>
<gene>
    <name evidence="2" type="ORF">AUR64_02525</name>
</gene>
<keyword evidence="1" id="KW-0175">Coiled coil</keyword>
<sequence length="62" mass="6840">MLLNTDDQEVLAAAEELGEELRNAQQKSSQLEFNSLLLRCNDAITEEIGVDYGDACDTDDCC</sequence>
<comment type="caution">
    <text evidence="2">The sequence shown here is derived from an EMBL/GenBank/DDBJ whole genome shotgun (WGS) entry which is preliminary data.</text>
</comment>
<name>A0A0W1R333_9EURY</name>
<dbReference type="NCBIfam" id="NF041415">
    <property type="entry name" value="halo_CC_star"/>
    <property type="match status" value="1"/>
</dbReference>
<evidence type="ECO:0000313" key="3">
    <source>
        <dbReference type="Proteomes" id="UP000054387"/>
    </source>
</evidence>